<dbReference type="CDD" id="cd17321">
    <property type="entry name" value="MFS_MMR_MDR_like"/>
    <property type="match status" value="1"/>
</dbReference>
<sequence length="553" mass="57168">MSAPPPEQYRSRRAHRAARRVETDAEFDPMVGHPHRRRVLWVANQSLVLVVVAVSSLNVAIPSLIRDLNPSPSALLWIVDIYPLVFAGFLLPAGALGDRFGRRRALLFGLVVFGAATLAASLAATPAPLIVCRGIMGFGAAFVMPSTLSVITSVFPPRERAKAIASWAGFAGAGGALGPLLSGVVLQAYSWHAVFLISFPIVAVAVVAVVLVVPESRDPHGTPLDPGGAVLSMLTLGLLLFGIIEGPEHGWASPLVVGTLVGAVVAGTLFVRYELRVEHPMLDPRFFRIRAFSVSALTITAGFFAMFGMFFILSQYFQFVLGYSPLLAGIAQLPSAIVMVVLSPRSPAAVARIGVRKTVFVGMVSMVAGLLVFAQVGPSTPYMVAMVALVLTATGMALTMPSTTAGLVGSLPAGKAGVGSAVNDTTREVGGALGIAVMGSVLTSVYRESLSLPAQLPAAAADAARRSIGAALEVAGRAPGALGDPLAQGARASFAQGASTAFYVAAAVMGLVAVFIWFRATDDTAAAAGFHDRAQQVAVPPGASKDVTGAPLT</sequence>
<comment type="subcellular location">
    <subcellularLocation>
        <location evidence="1">Cell membrane</location>
        <topology evidence="1">Multi-pass membrane protein</topology>
    </subcellularLocation>
</comment>
<evidence type="ECO:0000259" key="8">
    <source>
        <dbReference type="PROSITE" id="PS50850"/>
    </source>
</evidence>
<gene>
    <name evidence="9" type="ORF">IPN02_00135</name>
</gene>
<organism evidence="9 10">
    <name type="scientific">Candidatus Neomicrothrix subdominans</name>
    <dbReference type="NCBI Taxonomy" id="2954438"/>
    <lineage>
        <taxon>Bacteria</taxon>
        <taxon>Bacillati</taxon>
        <taxon>Actinomycetota</taxon>
        <taxon>Acidimicrobiia</taxon>
        <taxon>Acidimicrobiales</taxon>
        <taxon>Microthrixaceae</taxon>
        <taxon>Candidatus Neomicrothrix</taxon>
    </lineage>
</organism>
<name>A0A936N804_9ACTN</name>
<feature type="transmembrane region" description="Helical" evidence="7">
    <location>
        <begin position="39"/>
        <end position="61"/>
    </location>
</feature>
<dbReference type="EMBL" id="JADJZA010000001">
    <property type="protein sequence ID" value="MBK9295295.1"/>
    <property type="molecule type" value="Genomic_DNA"/>
</dbReference>
<dbReference type="InterPro" id="IPR036259">
    <property type="entry name" value="MFS_trans_sf"/>
</dbReference>
<feature type="domain" description="Major facilitator superfamily (MFS) profile" evidence="8">
    <location>
        <begin position="39"/>
        <end position="524"/>
    </location>
</feature>
<keyword evidence="4 7" id="KW-0812">Transmembrane</keyword>
<evidence type="ECO:0000313" key="9">
    <source>
        <dbReference type="EMBL" id="MBK9295295.1"/>
    </source>
</evidence>
<dbReference type="Gene3D" id="1.20.1250.20">
    <property type="entry name" value="MFS general substrate transporter like domains"/>
    <property type="match status" value="1"/>
</dbReference>
<feature type="transmembrane region" description="Helical" evidence="7">
    <location>
        <begin position="250"/>
        <end position="271"/>
    </location>
</feature>
<dbReference type="PROSITE" id="PS50850">
    <property type="entry name" value="MFS"/>
    <property type="match status" value="1"/>
</dbReference>
<feature type="transmembrane region" description="Helical" evidence="7">
    <location>
        <begin position="105"/>
        <end position="123"/>
    </location>
</feature>
<keyword evidence="6 7" id="KW-0472">Membrane</keyword>
<feature type="transmembrane region" description="Helical" evidence="7">
    <location>
        <begin position="292"/>
        <end position="313"/>
    </location>
</feature>
<proteinExistence type="predicted"/>
<dbReference type="GO" id="GO:0022857">
    <property type="term" value="F:transmembrane transporter activity"/>
    <property type="evidence" value="ECO:0007669"/>
    <property type="project" value="InterPro"/>
</dbReference>
<evidence type="ECO:0000256" key="1">
    <source>
        <dbReference type="ARBA" id="ARBA00004651"/>
    </source>
</evidence>
<accession>A0A936N804</accession>
<dbReference type="Proteomes" id="UP000727993">
    <property type="component" value="Unassembled WGS sequence"/>
</dbReference>
<dbReference type="NCBIfam" id="TIGR00711">
    <property type="entry name" value="efflux_EmrB"/>
    <property type="match status" value="1"/>
</dbReference>
<feature type="transmembrane region" description="Helical" evidence="7">
    <location>
        <begin position="195"/>
        <end position="214"/>
    </location>
</feature>
<feature type="transmembrane region" description="Helical" evidence="7">
    <location>
        <begin position="226"/>
        <end position="244"/>
    </location>
</feature>
<evidence type="ECO:0000256" key="7">
    <source>
        <dbReference type="SAM" id="Phobius"/>
    </source>
</evidence>
<dbReference type="InterPro" id="IPR004638">
    <property type="entry name" value="EmrB-like"/>
</dbReference>
<feature type="transmembrane region" description="Helical" evidence="7">
    <location>
        <begin position="73"/>
        <end position="93"/>
    </location>
</feature>
<dbReference type="Pfam" id="PF07690">
    <property type="entry name" value="MFS_1"/>
    <property type="match status" value="1"/>
</dbReference>
<feature type="transmembrane region" description="Helical" evidence="7">
    <location>
        <begin position="354"/>
        <end position="376"/>
    </location>
</feature>
<dbReference type="AlphaFoldDB" id="A0A936N804"/>
<feature type="transmembrane region" description="Helical" evidence="7">
    <location>
        <begin position="135"/>
        <end position="155"/>
    </location>
</feature>
<evidence type="ECO:0000256" key="6">
    <source>
        <dbReference type="ARBA" id="ARBA00023136"/>
    </source>
</evidence>
<dbReference type="SUPFAM" id="SSF103473">
    <property type="entry name" value="MFS general substrate transporter"/>
    <property type="match status" value="1"/>
</dbReference>
<dbReference type="PANTHER" id="PTHR42718">
    <property type="entry name" value="MAJOR FACILITATOR SUPERFAMILY MULTIDRUG TRANSPORTER MFSC"/>
    <property type="match status" value="1"/>
</dbReference>
<keyword evidence="3" id="KW-1003">Cell membrane</keyword>
<evidence type="ECO:0000256" key="4">
    <source>
        <dbReference type="ARBA" id="ARBA00022692"/>
    </source>
</evidence>
<evidence type="ECO:0000256" key="5">
    <source>
        <dbReference type="ARBA" id="ARBA00022989"/>
    </source>
</evidence>
<dbReference type="Gene3D" id="1.20.1720.10">
    <property type="entry name" value="Multidrug resistance protein D"/>
    <property type="match status" value="1"/>
</dbReference>
<dbReference type="InterPro" id="IPR011701">
    <property type="entry name" value="MFS"/>
</dbReference>
<evidence type="ECO:0000256" key="2">
    <source>
        <dbReference type="ARBA" id="ARBA00022448"/>
    </source>
</evidence>
<comment type="caution">
    <text evidence="9">The sequence shown here is derived from an EMBL/GenBank/DDBJ whole genome shotgun (WGS) entry which is preliminary data.</text>
</comment>
<dbReference type="InterPro" id="IPR020846">
    <property type="entry name" value="MFS_dom"/>
</dbReference>
<feature type="transmembrane region" description="Helical" evidence="7">
    <location>
        <begin position="167"/>
        <end position="189"/>
    </location>
</feature>
<keyword evidence="5 7" id="KW-1133">Transmembrane helix</keyword>
<reference evidence="9 10" key="1">
    <citation type="submission" date="2020-10" db="EMBL/GenBank/DDBJ databases">
        <title>Connecting structure to function with the recovery of over 1000 high-quality activated sludge metagenome-assembled genomes encoding full-length rRNA genes using long-read sequencing.</title>
        <authorList>
            <person name="Singleton C.M."/>
            <person name="Petriglieri F."/>
            <person name="Kristensen J.M."/>
            <person name="Kirkegaard R.H."/>
            <person name="Michaelsen T.Y."/>
            <person name="Andersen M.H."/>
            <person name="Karst S.M."/>
            <person name="Dueholm M.S."/>
            <person name="Nielsen P.H."/>
            <person name="Albertsen M."/>
        </authorList>
    </citation>
    <scope>NUCLEOTIDE SEQUENCE [LARGE SCALE GENOMIC DNA]</scope>
    <source>
        <strain evidence="9">Lyne_18-Q3-R50-59_MAXAC.006</strain>
    </source>
</reference>
<keyword evidence="2" id="KW-0813">Transport</keyword>
<feature type="transmembrane region" description="Helical" evidence="7">
    <location>
        <begin position="501"/>
        <end position="520"/>
    </location>
</feature>
<evidence type="ECO:0000256" key="3">
    <source>
        <dbReference type="ARBA" id="ARBA00022475"/>
    </source>
</evidence>
<feature type="transmembrane region" description="Helical" evidence="7">
    <location>
        <begin position="382"/>
        <end position="400"/>
    </location>
</feature>
<evidence type="ECO:0000313" key="10">
    <source>
        <dbReference type="Proteomes" id="UP000727993"/>
    </source>
</evidence>
<feature type="transmembrane region" description="Helical" evidence="7">
    <location>
        <begin position="319"/>
        <end position="342"/>
    </location>
</feature>
<dbReference type="GO" id="GO:0005886">
    <property type="term" value="C:plasma membrane"/>
    <property type="evidence" value="ECO:0007669"/>
    <property type="project" value="UniProtKB-SubCell"/>
</dbReference>
<dbReference type="PANTHER" id="PTHR42718:SF42">
    <property type="entry name" value="EXPORT PROTEIN"/>
    <property type="match status" value="1"/>
</dbReference>
<protein>
    <submittedName>
        <fullName evidence="9">MFS transporter</fullName>
    </submittedName>
</protein>